<evidence type="ECO:0000313" key="1">
    <source>
        <dbReference type="EMBL" id="NVO89511.1"/>
    </source>
</evidence>
<proteinExistence type="predicted"/>
<evidence type="ECO:0000313" key="2">
    <source>
        <dbReference type="Proteomes" id="UP000542889"/>
    </source>
</evidence>
<dbReference type="EMBL" id="JABXWP010000030">
    <property type="protein sequence ID" value="NVO89511.1"/>
    <property type="molecule type" value="Genomic_DNA"/>
</dbReference>
<dbReference type="Proteomes" id="UP000542889">
    <property type="component" value="Unassembled WGS sequence"/>
</dbReference>
<sequence length="175" mass="20511">MSEEKIYLIKNDHGEYLTVERTAPWWNSPVGTAVRNIDVALAWAEKYGGHIVTFVEEPKKVVLTKEQAEIVEGAHDFEFPASYISRCNEDEELLMNAYVNGYTLEKEKKYNVKVPKKWSGDDKHYWTKEQDGTLTWAHLINNDCMTPYQQFTLTEIEHYSLQDCERVEIKQEDEK</sequence>
<gene>
    <name evidence="1" type="ORF">HWN39_13640</name>
</gene>
<name>A0A7Y7QI13_LACRH</name>
<protein>
    <submittedName>
        <fullName evidence="1">DUF1642 domain-containing protein</fullName>
    </submittedName>
</protein>
<organism evidence="1 2">
    <name type="scientific">Lacticaseibacillus rhamnosus</name>
    <name type="common">Lactobacillus rhamnosus</name>
    <dbReference type="NCBI Taxonomy" id="47715"/>
    <lineage>
        <taxon>Bacteria</taxon>
        <taxon>Bacillati</taxon>
        <taxon>Bacillota</taxon>
        <taxon>Bacilli</taxon>
        <taxon>Lactobacillales</taxon>
        <taxon>Lactobacillaceae</taxon>
        <taxon>Lacticaseibacillus</taxon>
    </lineage>
</organism>
<dbReference type="Pfam" id="PF07852">
    <property type="entry name" value="DUF1642"/>
    <property type="match status" value="1"/>
</dbReference>
<dbReference type="AlphaFoldDB" id="A0A7Y7QI13"/>
<comment type="caution">
    <text evidence="1">The sequence shown here is derived from an EMBL/GenBank/DDBJ whole genome shotgun (WGS) entry which is preliminary data.</text>
</comment>
<accession>A0A7Y7QI13</accession>
<dbReference type="RefSeq" id="WP_176818691.1">
    <property type="nucleotide sequence ID" value="NZ_JABXWP010000030.1"/>
</dbReference>
<dbReference type="InterPro" id="IPR012865">
    <property type="entry name" value="DUF1642"/>
</dbReference>
<reference evidence="1 2" key="1">
    <citation type="submission" date="2020-06" db="EMBL/GenBank/DDBJ databases">
        <title>Lactobacillus rhamnosus QC,genome.</title>
        <authorList>
            <person name="Yi H."/>
            <person name="Jin M."/>
        </authorList>
    </citation>
    <scope>NUCLEOTIDE SEQUENCE [LARGE SCALE GENOMIC DNA]</scope>
    <source>
        <strain evidence="1 2">QC</strain>
    </source>
</reference>